<dbReference type="RefSeq" id="WP_208677512.1">
    <property type="nucleotide sequence ID" value="NZ_CP034671.2"/>
</dbReference>
<organism evidence="1">
    <name type="scientific">Synechococcus elongatus PCC 11802</name>
    <dbReference type="NCBI Taxonomy" id="2283154"/>
    <lineage>
        <taxon>Bacteria</taxon>
        <taxon>Bacillati</taxon>
        <taxon>Cyanobacteriota</taxon>
        <taxon>Cyanophyceae</taxon>
        <taxon>Synechococcales</taxon>
        <taxon>Synechococcaceae</taxon>
        <taxon>Synechococcus</taxon>
    </lineage>
</organism>
<gene>
    <name evidence="1" type="ORF">EKO22_01530</name>
</gene>
<protein>
    <submittedName>
        <fullName evidence="1">Uncharacterized protein</fullName>
    </submittedName>
</protein>
<sequence>MELNSVQAQLDALVVKAPYSGRVRRVRWLEQVGGQVKVEIALQITSSL</sequence>
<dbReference type="AlphaFoldDB" id="A0AAT9JZM1"/>
<accession>A0AAT9JZM1</accession>
<evidence type="ECO:0000313" key="1">
    <source>
        <dbReference type="EMBL" id="QFZ91241.2"/>
    </source>
</evidence>
<name>A0AAT9JZM1_SYNEL</name>
<proteinExistence type="predicted"/>
<reference evidence="1" key="1">
    <citation type="submission" date="2024-01" db="EMBL/GenBank/DDBJ databases">
        <title>Synechococcus elongatus PCC 11802, a close yet different native of Synechococcus elongatus PCC 11801.</title>
        <authorList>
            <person name="Jaiswal D."/>
            <person name="Sengupta A."/>
            <person name="Sengupta S."/>
            <person name="Pakrasi H.B."/>
            <person name="Wangikar P."/>
        </authorList>
    </citation>
    <scope>NUCLEOTIDE SEQUENCE</scope>
    <source>
        <strain evidence="1">PCC 11802</strain>
    </source>
</reference>
<dbReference type="EMBL" id="CP034671">
    <property type="protein sequence ID" value="QFZ91241.2"/>
    <property type="molecule type" value="Genomic_DNA"/>
</dbReference>